<dbReference type="PRINTS" id="PR00354">
    <property type="entry name" value="7FE8SFRDOXIN"/>
</dbReference>
<keyword evidence="5" id="KW-0479">Metal-binding</keyword>
<comment type="cofactor">
    <cofactor evidence="1">
        <name>[4Fe-4S] cluster</name>
        <dbReference type="ChEBI" id="CHEBI:49883"/>
    </cofactor>
</comment>
<name>A0A485LZC1_9ZZZZ</name>
<keyword evidence="7" id="KW-0408">Iron</keyword>
<dbReference type="AlphaFoldDB" id="A0A485LZC1"/>
<dbReference type="PANTHER" id="PTHR24960:SF79">
    <property type="entry name" value="PHOTOSYSTEM I IRON-SULFUR CENTER"/>
    <property type="match status" value="1"/>
</dbReference>
<dbReference type="InterPro" id="IPR017896">
    <property type="entry name" value="4Fe4S_Fe-S-bd"/>
</dbReference>
<evidence type="ECO:0000256" key="1">
    <source>
        <dbReference type="ARBA" id="ARBA00001966"/>
    </source>
</evidence>
<dbReference type="PROSITE" id="PS51379">
    <property type="entry name" value="4FE4S_FER_2"/>
    <property type="match status" value="2"/>
</dbReference>
<dbReference type="Pfam" id="PF00037">
    <property type="entry name" value="Fer4"/>
    <property type="match status" value="2"/>
</dbReference>
<evidence type="ECO:0000313" key="10">
    <source>
        <dbReference type="EMBL" id="VFU13049.1"/>
    </source>
</evidence>
<gene>
    <name evidence="10" type="primary">fdxA</name>
    <name evidence="10" type="ORF">SCFA_1990005</name>
</gene>
<dbReference type="SUPFAM" id="SSF54862">
    <property type="entry name" value="4Fe-4S ferredoxins"/>
    <property type="match status" value="1"/>
</dbReference>
<sequence length="125" mass="13740">MDVVPDITGFELSKALELCKTSGYEIEIMFTRPYKVQPVGKPRVIRFHRVSKNKGVITVAFEEKRKEVDKVAYKITEECLACGSCLDACPVEAISEGDIYKIDPDKCESCGACADACPTGAIVEE</sequence>
<dbReference type="PROSITE" id="PS00198">
    <property type="entry name" value="4FE4S_FER_1"/>
    <property type="match status" value="1"/>
</dbReference>
<proteinExistence type="predicted"/>
<protein>
    <submittedName>
        <fullName evidence="10">4Fe-4S ferredoxin iron-sulfur binding domain-containing protein</fullName>
    </submittedName>
</protein>
<keyword evidence="3" id="KW-0813">Transport</keyword>
<keyword evidence="8" id="KW-0411">Iron-sulfur</keyword>
<evidence type="ECO:0000256" key="3">
    <source>
        <dbReference type="ARBA" id="ARBA00022448"/>
    </source>
</evidence>
<dbReference type="InterPro" id="IPR050157">
    <property type="entry name" value="PSI_iron-sulfur_center"/>
</dbReference>
<evidence type="ECO:0000256" key="4">
    <source>
        <dbReference type="ARBA" id="ARBA00022485"/>
    </source>
</evidence>
<feature type="domain" description="4Fe-4S ferredoxin-type" evidence="9">
    <location>
        <begin position="98"/>
        <end position="125"/>
    </location>
</feature>
<evidence type="ECO:0000256" key="7">
    <source>
        <dbReference type="ARBA" id="ARBA00023004"/>
    </source>
</evidence>
<feature type="domain" description="4Fe-4S ferredoxin-type" evidence="9">
    <location>
        <begin position="70"/>
        <end position="95"/>
    </location>
</feature>
<dbReference type="PANTHER" id="PTHR24960">
    <property type="entry name" value="PHOTOSYSTEM I IRON-SULFUR CENTER-RELATED"/>
    <property type="match status" value="1"/>
</dbReference>
<evidence type="ECO:0000256" key="2">
    <source>
        <dbReference type="ARBA" id="ARBA00003532"/>
    </source>
</evidence>
<evidence type="ECO:0000256" key="6">
    <source>
        <dbReference type="ARBA" id="ARBA00022982"/>
    </source>
</evidence>
<keyword evidence="4" id="KW-0004">4Fe-4S</keyword>
<evidence type="ECO:0000259" key="9">
    <source>
        <dbReference type="PROSITE" id="PS51379"/>
    </source>
</evidence>
<dbReference type="InterPro" id="IPR000813">
    <property type="entry name" value="7Fe_ferredoxin"/>
</dbReference>
<reference evidence="10" key="1">
    <citation type="submission" date="2019-03" db="EMBL/GenBank/DDBJ databases">
        <authorList>
            <person name="Hao L."/>
        </authorList>
    </citation>
    <scope>NUCLEOTIDE SEQUENCE</scope>
</reference>
<accession>A0A485LZC1</accession>
<dbReference type="InterPro" id="IPR017900">
    <property type="entry name" value="4Fe4S_Fe_S_CS"/>
</dbReference>
<dbReference type="GO" id="GO:0046872">
    <property type="term" value="F:metal ion binding"/>
    <property type="evidence" value="ECO:0007669"/>
    <property type="project" value="UniProtKB-KW"/>
</dbReference>
<keyword evidence="6" id="KW-0249">Electron transport</keyword>
<organism evidence="10">
    <name type="scientific">anaerobic digester metagenome</name>
    <dbReference type="NCBI Taxonomy" id="1263854"/>
    <lineage>
        <taxon>unclassified sequences</taxon>
        <taxon>metagenomes</taxon>
        <taxon>ecological metagenomes</taxon>
    </lineage>
</organism>
<dbReference type="GO" id="GO:0051539">
    <property type="term" value="F:4 iron, 4 sulfur cluster binding"/>
    <property type="evidence" value="ECO:0007669"/>
    <property type="project" value="UniProtKB-KW"/>
</dbReference>
<dbReference type="Gene3D" id="3.30.70.20">
    <property type="match status" value="1"/>
</dbReference>
<dbReference type="EMBL" id="CAADRN010000111">
    <property type="protein sequence ID" value="VFU13049.1"/>
    <property type="molecule type" value="Genomic_DNA"/>
</dbReference>
<evidence type="ECO:0000256" key="5">
    <source>
        <dbReference type="ARBA" id="ARBA00022723"/>
    </source>
</evidence>
<comment type="function">
    <text evidence="2">Ferredoxins are iron-sulfur proteins that transfer electrons in a wide variety of metabolic reactions.</text>
</comment>
<evidence type="ECO:0000256" key="8">
    <source>
        <dbReference type="ARBA" id="ARBA00023014"/>
    </source>
</evidence>
<dbReference type="GO" id="GO:0009055">
    <property type="term" value="F:electron transfer activity"/>
    <property type="evidence" value="ECO:0007669"/>
    <property type="project" value="InterPro"/>
</dbReference>